<accession>A0ABX3P6N7</accession>
<evidence type="ECO:0000259" key="2">
    <source>
        <dbReference type="Pfam" id="PF21006"/>
    </source>
</evidence>
<dbReference type="InterPro" id="IPR023808">
    <property type="entry name" value="Nitrile_Hydratase_acc_put"/>
</dbReference>
<reference evidence="3 4" key="1">
    <citation type="journal article" date="2017" name="Antonie Van Leeuwenhoek">
        <title>Rhizobium rhizosphaerae sp. nov., a novel species isolated from rice rhizosphere.</title>
        <authorList>
            <person name="Zhao J.J."/>
            <person name="Zhang J."/>
            <person name="Zhang R.J."/>
            <person name="Zhang C.W."/>
            <person name="Yin H.Q."/>
            <person name="Zhang X.X."/>
        </authorList>
    </citation>
    <scope>NUCLEOTIDE SEQUENCE [LARGE SCALE GENOMIC DNA]</scope>
    <source>
        <strain evidence="3 4">RD15</strain>
    </source>
</reference>
<keyword evidence="4" id="KW-1185">Reference proteome</keyword>
<feature type="compositionally biased region" description="Low complexity" evidence="1">
    <location>
        <begin position="139"/>
        <end position="150"/>
    </location>
</feature>
<dbReference type="Gene3D" id="1.10.472.20">
    <property type="entry name" value="Nitrile hydratase, beta subunit"/>
    <property type="match status" value="1"/>
</dbReference>
<evidence type="ECO:0000256" key="1">
    <source>
        <dbReference type="SAM" id="MobiDB-lite"/>
    </source>
</evidence>
<dbReference type="SUPFAM" id="SSF50090">
    <property type="entry name" value="Electron transport accessory proteins"/>
    <property type="match status" value="1"/>
</dbReference>
<dbReference type="InterPro" id="IPR042262">
    <property type="entry name" value="CN_hydtase_beta_C"/>
</dbReference>
<organism evidence="3 4">
    <name type="scientific">Xaviernesmea rhizosphaerae</name>
    <dbReference type="NCBI Taxonomy" id="1672749"/>
    <lineage>
        <taxon>Bacteria</taxon>
        <taxon>Pseudomonadati</taxon>
        <taxon>Pseudomonadota</taxon>
        <taxon>Alphaproteobacteria</taxon>
        <taxon>Hyphomicrobiales</taxon>
        <taxon>Rhizobiaceae</taxon>
        <taxon>Rhizobium/Agrobacterium group</taxon>
        <taxon>Xaviernesmea</taxon>
    </lineage>
</organism>
<evidence type="ECO:0000313" key="4">
    <source>
        <dbReference type="Proteomes" id="UP000192652"/>
    </source>
</evidence>
<protein>
    <submittedName>
        <fullName evidence="3">Nitrile hydratase accessory protein</fullName>
    </submittedName>
</protein>
<feature type="region of interest" description="Disordered" evidence="1">
    <location>
        <begin position="121"/>
        <end position="150"/>
    </location>
</feature>
<dbReference type="NCBIfam" id="TIGR03889">
    <property type="entry name" value="nitrile_acc"/>
    <property type="match status" value="1"/>
</dbReference>
<dbReference type="RefSeq" id="WP_081177813.1">
    <property type="nucleotide sequence ID" value="NZ_MSPX01000037.1"/>
</dbReference>
<dbReference type="Proteomes" id="UP000192652">
    <property type="component" value="Unassembled WGS sequence"/>
</dbReference>
<evidence type="ECO:0000313" key="3">
    <source>
        <dbReference type="EMBL" id="OQP83284.1"/>
    </source>
</evidence>
<feature type="domain" description="Nitrile hydratase beta subunit-like N-terminal" evidence="2">
    <location>
        <begin position="16"/>
        <end position="109"/>
    </location>
</feature>
<sequence length="150" mass="16867">MNAAVPHDAVDLPRDEAGPVFDHPWQAQAFALTVELYKSKLFTWPEWVEVFSAEIKASPALPGESVNDAYYRQWISALETMVASRKLVEEADLLDRTQEWRQAYLNTPHGQPILLANASCPPKHAHHDHDHDHHHAASRRPVAVAAPVSR</sequence>
<comment type="caution">
    <text evidence="3">The sequence shown here is derived from an EMBL/GenBank/DDBJ whole genome shotgun (WGS) entry which is preliminary data.</text>
</comment>
<dbReference type="Pfam" id="PF21006">
    <property type="entry name" value="NHase_beta_N"/>
    <property type="match status" value="1"/>
</dbReference>
<proteinExistence type="predicted"/>
<name>A0ABX3P6N7_9HYPH</name>
<dbReference type="InterPro" id="IPR049054">
    <property type="entry name" value="CN_hydtase_beta-like_N"/>
</dbReference>
<dbReference type="InterPro" id="IPR008990">
    <property type="entry name" value="Elect_transpt_acc-like_dom_sf"/>
</dbReference>
<gene>
    <name evidence="3" type="ORF">BTR14_22550</name>
</gene>
<dbReference type="EMBL" id="MSPX01000037">
    <property type="protein sequence ID" value="OQP83284.1"/>
    <property type="molecule type" value="Genomic_DNA"/>
</dbReference>